<protein>
    <submittedName>
        <fullName evidence="1">Uncharacterized protein</fullName>
    </submittedName>
</protein>
<sequence length="59" mass="6295">MSAHDFKKTGTAKVSVSEADLYVSDPDGRVARPSVVTVTDTETGVIKSFTVQEAHDGQK</sequence>
<organism evidence="1 2">
    <name type="scientific">Rhizobium rosettiformans</name>
    <dbReference type="NCBI Taxonomy" id="1368430"/>
    <lineage>
        <taxon>Bacteria</taxon>
        <taxon>Pseudomonadati</taxon>
        <taxon>Pseudomonadota</taxon>
        <taxon>Alphaproteobacteria</taxon>
        <taxon>Hyphomicrobiales</taxon>
        <taxon>Rhizobiaceae</taxon>
        <taxon>Rhizobium/Agrobacterium group</taxon>
        <taxon>Rhizobium</taxon>
    </lineage>
</organism>
<dbReference type="EMBL" id="CP032405">
    <property type="protein sequence ID" value="QRF53839.1"/>
    <property type="molecule type" value="Genomic_DNA"/>
</dbReference>
<proteinExistence type="predicted"/>
<gene>
    <name evidence="1" type="ORF">D4A92_21490</name>
</gene>
<keyword evidence="2" id="KW-1185">Reference proteome</keyword>
<evidence type="ECO:0000313" key="2">
    <source>
        <dbReference type="Proteomes" id="UP000596351"/>
    </source>
</evidence>
<evidence type="ECO:0000313" key="1">
    <source>
        <dbReference type="EMBL" id="QRF53839.1"/>
    </source>
</evidence>
<dbReference type="Proteomes" id="UP000596351">
    <property type="component" value="Chromosome"/>
</dbReference>
<accession>A0ABX7F0V1</accession>
<reference evidence="1 2" key="1">
    <citation type="submission" date="2018-09" db="EMBL/GenBank/DDBJ databases">
        <title>Rhizobium sp. MAE2-X.</title>
        <authorList>
            <person name="Lee Y."/>
            <person name="Jeon C.O."/>
        </authorList>
    </citation>
    <scope>NUCLEOTIDE SEQUENCE [LARGE SCALE GENOMIC DNA]</scope>
    <source>
        <strain evidence="1 2">MAE2-X</strain>
    </source>
</reference>
<name>A0ABX7F0V1_9HYPH</name>